<evidence type="ECO:0000313" key="1">
    <source>
        <dbReference type="EMBL" id="BBX21967.1"/>
    </source>
</evidence>
<evidence type="ECO:0000313" key="2">
    <source>
        <dbReference type="Proteomes" id="UP000467636"/>
    </source>
</evidence>
<proteinExistence type="predicted"/>
<organism evidence="1 2">
    <name type="scientific">Mycolicibacter terrae</name>
    <dbReference type="NCBI Taxonomy" id="1788"/>
    <lineage>
        <taxon>Bacteria</taxon>
        <taxon>Bacillati</taxon>
        <taxon>Actinomycetota</taxon>
        <taxon>Actinomycetes</taxon>
        <taxon>Mycobacteriales</taxon>
        <taxon>Mycobacteriaceae</taxon>
        <taxon>Mycolicibacter</taxon>
    </lineage>
</organism>
<accession>A0AAD1HUZ2</accession>
<keyword evidence="2" id="KW-1185">Reference proteome</keyword>
<name>A0AAD1HUZ2_9MYCO</name>
<reference evidence="1 2" key="1">
    <citation type="journal article" date="2019" name="Emerg. Microbes Infect.">
        <title>Comprehensive subspecies identification of 175 nontuberculous mycobacteria species based on 7547 genomic profiles.</title>
        <authorList>
            <person name="Matsumoto Y."/>
            <person name="Kinjo T."/>
            <person name="Motooka D."/>
            <person name="Nabeya D."/>
            <person name="Jung N."/>
            <person name="Uechi K."/>
            <person name="Horii T."/>
            <person name="Iida T."/>
            <person name="Fujita J."/>
            <person name="Nakamura S."/>
        </authorList>
    </citation>
    <scope>NUCLEOTIDE SEQUENCE [LARGE SCALE GENOMIC DNA]</scope>
    <source>
        <strain evidence="1 2">JCM 12143</strain>
    </source>
</reference>
<dbReference type="AlphaFoldDB" id="A0AAD1HUZ2"/>
<dbReference type="EMBL" id="AP022564">
    <property type="protein sequence ID" value="BBX21967.1"/>
    <property type="molecule type" value="Genomic_DNA"/>
</dbReference>
<sequence length="83" mass="8600">MACRPPDLPDVPTWDVLCLRRQLHPADASVSPHLDSSPCKGKGNPGGIGDLNAFVSESIPARCRPDDAAAAGIVAEPDPVSVT</sequence>
<dbReference type="Proteomes" id="UP000467636">
    <property type="component" value="Chromosome"/>
</dbReference>
<gene>
    <name evidence="1" type="ORF">MTER_13780</name>
</gene>
<protein>
    <submittedName>
        <fullName evidence="1">Uncharacterized protein</fullName>
    </submittedName>
</protein>